<evidence type="ECO:0000313" key="2">
    <source>
        <dbReference type="Proteomes" id="UP001362999"/>
    </source>
</evidence>
<dbReference type="AlphaFoldDB" id="A0AAV9Z838"/>
<organism evidence="1 2">
    <name type="scientific">Favolaschia claudopus</name>
    <dbReference type="NCBI Taxonomy" id="2862362"/>
    <lineage>
        <taxon>Eukaryota</taxon>
        <taxon>Fungi</taxon>
        <taxon>Dikarya</taxon>
        <taxon>Basidiomycota</taxon>
        <taxon>Agaricomycotina</taxon>
        <taxon>Agaricomycetes</taxon>
        <taxon>Agaricomycetidae</taxon>
        <taxon>Agaricales</taxon>
        <taxon>Marasmiineae</taxon>
        <taxon>Mycenaceae</taxon>
        <taxon>Favolaschia</taxon>
    </lineage>
</organism>
<dbReference type="Proteomes" id="UP001362999">
    <property type="component" value="Unassembled WGS sequence"/>
</dbReference>
<accession>A0AAV9Z838</accession>
<comment type="caution">
    <text evidence="1">The sequence shown here is derived from an EMBL/GenBank/DDBJ whole genome shotgun (WGS) entry which is preliminary data.</text>
</comment>
<dbReference type="EMBL" id="JAWWNJ010000184">
    <property type="protein sequence ID" value="KAK6974444.1"/>
    <property type="molecule type" value="Genomic_DNA"/>
</dbReference>
<gene>
    <name evidence="1" type="ORF">R3P38DRAFT_3378642</name>
</gene>
<proteinExistence type="predicted"/>
<keyword evidence="2" id="KW-1185">Reference proteome</keyword>
<evidence type="ECO:0000313" key="1">
    <source>
        <dbReference type="EMBL" id="KAK6974444.1"/>
    </source>
</evidence>
<sequence length="186" mass="20864">MSHHSLSLIKRIVGEPLDQPLYSSTSEYCDARNISIWSTFPASIFAQLGTVNIEHYPDYLATGDGFNVVVEAFGGQDRPHHVLEVKAASDILRFLFFEETNPADNPWGDNHEMIELISRFVIHYLLEPGHPHHPDQVIGALIDADSTAARALERYSFDTHGFGDQLPSEHRMNANLHAPLSPYFAI</sequence>
<name>A0AAV9Z838_9AGAR</name>
<reference evidence="1 2" key="1">
    <citation type="journal article" date="2024" name="J Genomics">
        <title>Draft genome sequencing and assembly of Favolaschia claudopus CIRM-BRFM 2984 isolated from oak limbs.</title>
        <authorList>
            <person name="Navarro D."/>
            <person name="Drula E."/>
            <person name="Chaduli D."/>
            <person name="Cazenave R."/>
            <person name="Ahrendt S."/>
            <person name="Wang J."/>
            <person name="Lipzen A."/>
            <person name="Daum C."/>
            <person name="Barry K."/>
            <person name="Grigoriev I.V."/>
            <person name="Favel A."/>
            <person name="Rosso M.N."/>
            <person name="Martin F."/>
        </authorList>
    </citation>
    <scope>NUCLEOTIDE SEQUENCE [LARGE SCALE GENOMIC DNA]</scope>
    <source>
        <strain evidence="1 2">CIRM-BRFM 2984</strain>
    </source>
</reference>
<protein>
    <submittedName>
        <fullName evidence="1">Uncharacterized protein</fullName>
    </submittedName>
</protein>